<dbReference type="GO" id="GO:0031177">
    <property type="term" value="F:phosphopantetheine binding"/>
    <property type="evidence" value="ECO:0007669"/>
    <property type="project" value="TreeGrafter"/>
</dbReference>
<evidence type="ECO:0000259" key="3">
    <source>
        <dbReference type="PROSITE" id="PS50075"/>
    </source>
</evidence>
<dbReference type="GO" id="GO:0005737">
    <property type="term" value="C:cytoplasm"/>
    <property type="evidence" value="ECO:0007669"/>
    <property type="project" value="TreeGrafter"/>
</dbReference>
<sequence length="3281" mass="377954">MAGGVYCPLSPRDPQHRLHALTQQTQSRLVLIHYLTNTKFDRDIVLLDTDSVLNVYNMDSDMNYNYLSSVTVKGKEIAYVIFTSGSTGTPKAVQVRHQNFIDCINSLVYINSFNQDDTVVQMTRCSFDIHVQEILGTLLIGGTLIMLRPGGTIDFDYLSEVLQNKQITYLHTVPSLLHSFFTSVEQNNNPNILKQLRSLCSSGEPFSVPLIDLIVKIGITNCIVWNLYGPAEATIGSTLHYVNVTNDTQSIPIGRPFYNYRCMIMNKYLQLSATSQQSELFVGGAGVFTGYLDRDDLTAKALIEVDGKLFYRTGDIVRMDSRGLLHYQGRKDHQVKLHGQRIELGEIERCLLNITSISACVVMKWNDDYLVAYVQSSHINEEQLRQHCQSHLPPHMVPSIFIVCDKLPLNQNGKIDRKQLPSPTFTHLSLNHGKHNTELLLPTNDIEVSIHRIWCETLKQNRISIDTNIFTIGGHSLFMMQLFHRYKIEFELETKALSITDLFQHPTILDHAQLIYQTITVTENITDHQWSSLHIMQAKASFAQERIFLDEQIRFSSSNNSNMYDIPLMYRVSSTNDYITISRLQYAFQSIIRKHQVLRTSLYLDINGTIIQHCLDANVIIDDKNFSRFPMINLSDEEHAQNEIVKKILNQSDLFDLSIGHVINCHILRHSQFNHSFTENNDLLSKDDLILFTIHHACFDGTSTSIFLRDLSLAYQSNDFLPIDDSSLQYIDYSIHEHIMDMKLSQEFWLSELKGYNLARQLSLPIERQRSSTNQQRSGLACSAQITFDDEICASFLNYASSHHLTLFQLGLSIFYVFLFKLTYGESDLCISSINANRYRSELVNMIGMFVSTLPYRVELDPYWSFDEVVKYVQEKCLSILEHSHYPLQNILGDLHLTQSNVSFLETIFDFISISKDVNGLCLNGVNLEQVWLKESYDMAKFDFSLTFVYNPSSNDNQLSCSFVCSRDLFDERTVLTLSQRFKHLCEQVFSSKLIEKPDDTCSITIAQLNLILLDELKEMRDFVFCRQKNITNEAPASFAQAGIWHDERIRFDPDQSQVTVYNMPFVYHAHSRHPISINQLHNALEVVVAKHQSLRTSLTFDREYHTLTQKIIDFNHQNNTLFTFIKNIYETDEQLNNIINEEKHSSQLFNLAQGHVFRCHLLHYKEISLNDLLSDKDVIIFNFHHASFDFASMNIFLRDLNQAYATGQLPFDDENTTLRYLDYAVIEQQLLMSGAKMFWLDNLHDCKLDQSLPLPYDRYRLANEHRTYRGTSVSFDFGQDLSQYMIIYASSNNISLEHLTFAIYFIFLFQLTNGQTDLCIGMTIDNRYRDELNFQHNLDMNELSYTINGSLDLFNTETVIKTAQGFHSMLNHLFISVDNQMNKSIYELSLTLPNERLLMQSINNTQVSFLSPVTCIHHEFIYQVMKHPQKLAVELDDQSLSYSELLYYVQMLSVHILDECGIIPGKVISQCVERSLSMVIGIMAIEMTSSVYCPLSPRDPQTRLHALVKQTQSRLVLVHWLTRNKFNDDIPSFDIDSILTYKDVICDIDADRLSNVTVTVDDIAYIIFTSGSTGIPKPAQLRHRNFTQSIRSLVLADVFNKSDIVVQIARCSFDIHVQEIVGTIIIGACLVMLHPRGNTDFEYLSQVLHTKQTSFLYTVPTLLQLFFDFIVESKKSFMVKCLRSLCTGGERCSLKLIQLLESTTENCHIWNLCGPAETTLQSLFHQVNSMNDGQSIPLGMPLPNYRCIAQDNFDQPQTVHSDGELLVSGVGIFAGYLGRDDLSAKAFIYINNDLFYRTGDLVHMNNKGLIHYVGRKDHQIKLHGQRIELGEIEQCLLRTSISACVVIKWNDDYLVAYVQSSDIDENVLREHCQSHLPPHMIPSFFIILEKLPLNPNGKVDRKLLPLPNFSSIRLTNSNELLLPMNETEIIIHHIWCDILKQKQISTDTNIFSIGGHSLLIMQLFHRYKTHFHLKANSLSITDLFQHPTILDHAQLIYQTMTITENFTDYHWSPLHIIEAKASFAQERIFLDEQIRFSSTGNNTNIYVIPLIYRISSINDHISISRLQYAFQSIIRKHQILRTSLYLDMNGVIVQNCLDTNVIIDDKKSSEFSMINLPNEEHEQNGIVKKILNQSDLFDLSTGHVINCHILRRDQSNHSFTQNNDLLTKDDLILFTIHHASFDGASTSIFIRDLSLAYQSDGSLPVHDNSLQYIDYSVHEHIMNMTSSQEFWLLELKQYNFTHHLSLPIDRQRSATDQRSGFASIAQITFDDEICASFLNYASSHHLTLFQLGLSIFYVFLFKLTHGETDLCISSINANRYRSELVDMIGMFVSTLPYRVELDSRWLFEKVVKYVQEKCLSILEHSHYPLQHILADLHLTQSSLSFLETMFDFISISKDVSELRLNGVNLEQILLQESYEMAKFDFSLTFVYNSTSDANQLSCSFVGSSELFNERTVSILSQRFKYLCEQVFSSKLIEKPDDTCSITIAQLNLILLDELKEMQDIVFSRQRHIINEAPASYAQARIWHDERVRFDPDQSQGTIYNMPFLYHVHSGHPLSINQFHNALQLVVAKHQSLRTSLVFHREYHTLTQRIIDFNHQNNTLFIFIKSIYETNEQLNNIIDEERHSSQLFNLAQGLVFRCHLVYYKEISSNDLLSDKDVIIFNFHHAIFDYSSMNIFLRDLNQAYATGQLSFNDDNTMLRYLDYAVIEQQMLMNGANMFWLDALHDCKLDQSLSLPYDRYRLASDHRTHCGTSISFDFGQDLSQYLITYASSNNISLEYLTLAIYFIFLFKLTNGEKDLCIGMTIDNRYRDELKSIIGLFENVIPLRCRLDPHWSCHQLYEYVHEIAKNTMNYSYFPLQRILQQHPKVSKPTFLDISFECISSMTKNNTNEIILDDNQLSLIPFSSKISENEIMSNFDFIASFQHNLDMNELSYTINGSLDLFNTETVTKTAYRFHSMINQLFISMDSQMNKPIYEISLTLSTEQLLLQSMNNTQISFSSPVTCIHHEFVYQVMKHPQKLAVELDDQSLTYSELLYYVQLLSLNLLNEYHVSLGDVICQCVERSLSMVIGIMAIEMAGGVYCPLSPRDPPHRLQALTQQTQSRLVFIHWLTRKLFDDDITTFDISSALVNNDMYSCVDIEQLSSVKVRQENVAYIIFTSGSTGIPKAVQVQHKNFTRFMDSLIYGDVLNENDTILQMARCSFDVHVQDILGTLMTGSSLIMLHPRGIIDFDYLASVMKEKCITCITTVPTIINNFFTFLQQQNHHNVAQYLRSVCSGGM</sequence>
<comment type="caution">
    <text evidence="4">The sequence shown here is derived from an EMBL/GenBank/DDBJ whole genome shotgun (WGS) entry which is preliminary data.</text>
</comment>
<dbReference type="Proteomes" id="UP000663845">
    <property type="component" value="Unassembled WGS sequence"/>
</dbReference>
<dbReference type="Pfam" id="PF13193">
    <property type="entry name" value="AMP-binding_C"/>
    <property type="match status" value="2"/>
</dbReference>
<dbReference type="Gene3D" id="3.30.559.10">
    <property type="entry name" value="Chloramphenicol acetyltransferase-like domain"/>
    <property type="match status" value="4"/>
</dbReference>
<organism evidence="4 5">
    <name type="scientific">Adineta steineri</name>
    <dbReference type="NCBI Taxonomy" id="433720"/>
    <lineage>
        <taxon>Eukaryota</taxon>
        <taxon>Metazoa</taxon>
        <taxon>Spiralia</taxon>
        <taxon>Gnathifera</taxon>
        <taxon>Rotifera</taxon>
        <taxon>Eurotatoria</taxon>
        <taxon>Bdelloidea</taxon>
        <taxon>Adinetida</taxon>
        <taxon>Adinetidae</taxon>
        <taxon>Adineta</taxon>
    </lineage>
</organism>
<dbReference type="GO" id="GO:0044550">
    <property type="term" value="P:secondary metabolite biosynthetic process"/>
    <property type="evidence" value="ECO:0007669"/>
    <property type="project" value="TreeGrafter"/>
</dbReference>
<reference evidence="4" key="1">
    <citation type="submission" date="2021-02" db="EMBL/GenBank/DDBJ databases">
        <authorList>
            <person name="Nowell W R."/>
        </authorList>
    </citation>
    <scope>NUCLEOTIDE SEQUENCE</scope>
</reference>
<dbReference type="Gene3D" id="3.40.50.12780">
    <property type="entry name" value="N-terminal domain of ligase-like"/>
    <property type="match status" value="2"/>
</dbReference>
<dbReference type="Pfam" id="PF00668">
    <property type="entry name" value="Condensation"/>
    <property type="match status" value="4"/>
</dbReference>
<dbReference type="CDD" id="cd05930">
    <property type="entry name" value="A_NRPS"/>
    <property type="match status" value="2"/>
</dbReference>
<name>A0A815K815_9BILA</name>
<keyword evidence="2" id="KW-0597">Phosphoprotein</keyword>
<dbReference type="EMBL" id="CAJNOG010000981">
    <property type="protein sequence ID" value="CAF1392114.1"/>
    <property type="molecule type" value="Genomic_DNA"/>
</dbReference>
<dbReference type="PANTHER" id="PTHR45527">
    <property type="entry name" value="NONRIBOSOMAL PEPTIDE SYNTHETASE"/>
    <property type="match status" value="1"/>
</dbReference>
<dbReference type="InterPro" id="IPR025110">
    <property type="entry name" value="AMP-bd_C"/>
</dbReference>
<dbReference type="InterPro" id="IPR001242">
    <property type="entry name" value="Condensation_dom"/>
</dbReference>
<evidence type="ECO:0000313" key="4">
    <source>
        <dbReference type="EMBL" id="CAF1392114.1"/>
    </source>
</evidence>
<keyword evidence="1" id="KW-0596">Phosphopantetheine</keyword>
<evidence type="ECO:0000256" key="2">
    <source>
        <dbReference type="ARBA" id="ARBA00022553"/>
    </source>
</evidence>
<feature type="domain" description="Carrier" evidence="3">
    <location>
        <begin position="1923"/>
        <end position="2001"/>
    </location>
</feature>
<dbReference type="InterPro" id="IPR036736">
    <property type="entry name" value="ACP-like_sf"/>
</dbReference>
<dbReference type="PROSITE" id="PS50075">
    <property type="entry name" value="CARRIER"/>
    <property type="match status" value="2"/>
</dbReference>
<dbReference type="GO" id="GO:0043041">
    <property type="term" value="P:amino acid activation for nonribosomal peptide biosynthetic process"/>
    <property type="evidence" value="ECO:0007669"/>
    <property type="project" value="TreeGrafter"/>
</dbReference>
<evidence type="ECO:0000256" key="1">
    <source>
        <dbReference type="ARBA" id="ARBA00022450"/>
    </source>
</evidence>
<dbReference type="SUPFAM" id="SSF52777">
    <property type="entry name" value="CoA-dependent acyltransferases"/>
    <property type="match status" value="8"/>
</dbReference>
<dbReference type="InterPro" id="IPR023213">
    <property type="entry name" value="CAT-like_dom_sf"/>
</dbReference>
<dbReference type="PANTHER" id="PTHR45527:SF1">
    <property type="entry name" value="FATTY ACID SYNTHASE"/>
    <property type="match status" value="1"/>
</dbReference>
<dbReference type="SUPFAM" id="SSF47336">
    <property type="entry name" value="ACP-like"/>
    <property type="match status" value="2"/>
</dbReference>
<dbReference type="InterPro" id="IPR042099">
    <property type="entry name" value="ANL_N_sf"/>
</dbReference>
<proteinExistence type="predicted"/>
<dbReference type="Gene3D" id="3.30.559.30">
    <property type="entry name" value="Nonribosomal peptide synthetase, condensation domain"/>
    <property type="match status" value="4"/>
</dbReference>
<evidence type="ECO:0000313" key="5">
    <source>
        <dbReference type="Proteomes" id="UP000663845"/>
    </source>
</evidence>
<dbReference type="InterPro" id="IPR045851">
    <property type="entry name" value="AMP-bd_C_sf"/>
</dbReference>
<feature type="domain" description="Carrier" evidence="3">
    <location>
        <begin position="441"/>
        <end position="519"/>
    </location>
</feature>
<dbReference type="Gene3D" id="3.40.50.980">
    <property type="match status" value="2"/>
</dbReference>
<dbReference type="InterPro" id="IPR009081">
    <property type="entry name" value="PP-bd_ACP"/>
</dbReference>
<dbReference type="InterPro" id="IPR000873">
    <property type="entry name" value="AMP-dep_synth/lig_dom"/>
</dbReference>
<gene>
    <name evidence="4" type="ORF">JYZ213_LOCUS37269</name>
</gene>
<dbReference type="NCBIfam" id="NF003417">
    <property type="entry name" value="PRK04813.1"/>
    <property type="match status" value="3"/>
</dbReference>
<protein>
    <recommendedName>
        <fullName evidence="3">Carrier domain-containing protein</fullName>
    </recommendedName>
</protein>
<dbReference type="PROSITE" id="PS00455">
    <property type="entry name" value="AMP_BINDING"/>
    <property type="match status" value="3"/>
</dbReference>
<dbReference type="Gene3D" id="3.30.300.30">
    <property type="match status" value="2"/>
</dbReference>
<dbReference type="Pfam" id="PF00501">
    <property type="entry name" value="AMP-binding"/>
    <property type="match status" value="3"/>
</dbReference>
<dbReference type="GO" id="GO:0003824">
    <property type="term" value="F:catalytic activity"/>
    <property type="evidence" value="ECO:0007669"/>
    <property type="project" value="InterPro"/>
</dbReference>
<dbReference type="Pfam" id="PF00550">
    <property type="entry name" value="PP-binding"/>
    <property type="match status" value="2"/>
</dbReference>
<dbReference type="SUPFAM" id="SSF56801">
    <property type="entry name" value="Acetyl-CoA synthetase-like"/>
    <property type="match status" value="3"/>
</dbReference>
<accession>A0A815K815</accession>
<dbReference type="InterPro" id="IPR020845">
    <property type="entry name" value="AMP-binding_CS"/>
</dbReference>
<dbReference type="Gene3D" id="1.10.1200.10">
    <property type="entry name" value="ACP-like"/>
    <property type="match status" value="2"/>
</dbReference>